<dbReference type="GO" id="GO:0046983">
    <property type="term" value="F:protein dimerization activity"/>
    <property type="evidence" value="ECO:0007669"/>
    <property type="project" value="InterPro"/>
</dbReference>
<sequence length="353" mass="39653">MVKNVATRWNSEYLMLSRFLEQRAAITLELSDSGEEGLTPQQWKMVEGYVQILKPIAEYTAYLGSTKQPTLSMVNPVLFEIKNTLEDFLRKPTNKGCGIQFGRALLNNVKLRFPDNKYKTNKLYVIATLLDPRFKALLMNDEEAKDILLRAALQKSIEKSGDASSLVASTNEPTNGESAPKKSKWCNLGQLSKSKSEQPQDNSDLISKEVQIFLSLPTIDVETGDAVSWWKSNKQSFPHLLPLAAEYLGICATEVPSERVFSDGGNTVCPKRTRLLTEHVREIVFLHGNLELPKLMKHKNITIIDLESILLSNGCVDEKYYGKLYKSNELNIHPNAAGFVKIAEFILDSIVLD</sequence>
<evidence type="ECO:0000259" key="7">
    <source>
        <dbReference type="Pfam" id="PF05699"/>
    </source>
</evidence>
<name>A0AAE1LSV7_9NEOP</name>
<dbReference type="SUPFAM" id="SSF53098">
    <property type="entry name" value="Ribonuclease H-like"/>
    <property type="match status" value="1"/>
</dbReference>
<dbReference type="InterPro" id="IPR012337">
    <property type="entry name" value="RNaseH-like_sf"/>
</dbReference>
<evidence type="ECO:0000256" key="2">
    <source>
        <dbReference type="ARBA" id="ARBA00022723"/>
    </source>
</evidence>
<dbReference type="GO" id="GO:0008270">
    <property type="term" value="F:zinc ion binding"/>
    <property type="evidence" value="ECO:0007669"/>
    <property type="project" value="UniProtKB-KW"/>
</dbReference>
<dbReference type="GO" id="GO:0005634">
    <property type="term" value="C:nucleus"/>
    <property type="evidence" value="ECO:0007669"/>
    <property type="project" value="UniProtKB-SubCell"/>
</dbReference>
<dbReference type="EMBL" id="JAHWGI010001401">
    <property type="protein sequence ID" value="KAK3929629.1"/>
    <property type="molecule type" value="Genomic_DNA"/>
</dbReference>
<dbReference type="InterPro" id="IPR052035">
    <property type="entry name" value="ZnF_BED_domain_contain"/>
</dbReference>
<dbReference type="Proteomes" id="UP001219518">
    <property type="component" value="Unassembled WGS sequence"/>
</dbReference>
<gene>
    <name evidence="8" type="ORF">KUF71_003636</name>
</gene>
<keyword evidence="5" id="KW-0539">Nucleus</keyword>
<dbReference type="PANTHER" id="PTHR46481">
    <property type="entry name" value="ZINC FINGER BED DOMAIN-CONTAINING PROTEIN 4"/>
    <property type="match status" value="1"/>
</dbReference>
<organism evidence="8 9">
    <name type="scientific">Frankliniella fusca</name>
    <dbReference type="NCBI Taxonomy" id="407009"/>
    <lineage>
        <taxon>Eukaryota</taxon>
        <taxon>Metazoa</taxon>
        <taxon>Ecdysozoa</taxon>
        <taxon>Arthropoda</taxon>
        <taxon>Hexapoda</taxon>
        <taxon>Insecta</taxon>
        <taxon>Pterygota</taxon>
        <taxon>Neoptera</taxon>
        <taxon>Paraneoptera</taxon>
        <taxon>Thysanoptera</taxon>
        <taxon>Terebrantia</taxon>
        <taxon>Thripoidea</taxon>
        <taxon>Thripidae</taxon>
        <taxon>Frankliniella</taxon>
    </lineage>
</organism>
<feature type="domain" description="HAT C-terminal dimerisation" evidence="7">
    <location>
        <begin position="212"/>
        <end position="290"/>
    </location>
</feature>
<evidence type="ECO:0000313" key="8">
    <source>
        <dbReference type="EMBL" id="KAK3929629.1"/>
    </source>
</evidence>
<proteinExistence type="predicted"/>
<keyword evidence="3" id="KW-0863">Zinc-finger</keyword>
<accession>A0AAE1LSV7</accession>
<keyword evidence="9" id="KW-1185">Reference proteome</keyword>
<feature type="compositionally biased region" description="Polar residues" evidence="6">
    <location>
        <begin position="164"/>
        <end position="177"/>
    </location>
</feature>
<dbReference type="PANTHER" id="PTHR46481:SF10">
    <property type="entry name" value="ZINC FINGER BED DOMAIN-CONTAINING PROTEIN 39"/>
    <property type="match status" value="1"/>
</dbReference>
<dbReference type="AlphaFoldDB" id="A0AAE1LSV7"/>
<feature type="region of interest" description="Disordered" evidence="6">
    <location>
        <begin position="164"/>
        <end position="184"/>
    </location>
</feature>
<evidence type="ECO:0000256" key="4">
    <source>
        <dbReference type="ARBA" id="ARBA00022833"/>
    </source>
</evidence>
<evidence type="ECO:0000256" key="6">
    <source>
        <dbReference type="SAM" id="MobiDB-lite"/>
    </source>
</evidence>
<dbReference type="InterPro" id="IPR008906">
    <property type="entry name" value="HATC_C_dom"/>
</dbReference>
<reference evidence="8" key="1">
    <citation type="submission" date="2021-07" db="EMBL/GenBank/DDBJ databases">
        <authorList>
            <person name="Catto M.A."/>
            <person name="Jacobson A."/>
            <person name="Kennedy G."/>
            <person name="Labadie P."/>
            <person name="Hunt B.G."/>
            <person name="Srinivasan R."/>
        </authorList>
    </citation>
    <scope>NUCLEOTIDE SEQUENCE</scope>
    <source>
        <strain evidence="8">PL_HMW_Pooled</strain>
        <tissue evidence="8">Head</tissue>
    </source>
</reference>
<evidence type="ECO:0000256" key="1">
    <source>
        <dbReference type="ARBA" id="ARBA00004123"/>
    </source>
</evidence>
<dbReference type="Pfam" id="PF05699">
    <property type="entry name" value="Dimer_Tnp_hAT"/>
    <property type="match status" value="1"/>
</dbReference>
<reference evidence="8" key="2">
    <citation type="journal article" date="2023" name="BMC Genomics">
        <title>Pest status, molecular evolution, and epigenetic factors derived from the genome assembly of Frankliniella fusca, a thysanopteran phytovirus vector.</title>
        <authorList>
            <person name="Catto M.A."/>
            <person name="Labadie P.E."/>
            <person name="Jacobson A.L."/>
            <person name="Kennedy G.G."/>
            <person name="Srinivasan R."/>
            <person name="Hunt B.G."/>
        </authorList>
    </citation>
    <scope>NUCLEOTIDE SEQUENCE</scope>
    <source>
        <strain evidence="8">PL_HMW_Pooled</strain>
    </source>
</reference>
<comment type="subcellular location">
    <subcellularLocation>
        <location evidence="1">Nucleus</location>
    </subcellularLocation>
</comment>
<evidence type="ECO:0000313" key="9">
    <source>
        <dbReference type="Proteomes" id="UP001219518"/>
    </source>
</evidence>
<keyword evidence="4" id="KW-0862">Zinc</keyword>
<comment type="caution">
    <text evidence="8">The sequence shown here is derived from an EMBL/GenBank/DDBJ whole genome shotgun (WGS) entry which is preliminary data.</text>
</comment>
<evidence type="ECO:0000256" key="3">
    <source>
        <dbReference type="ARBA" id="ARBA00022771"/>
    </source>
</evidence>
<evidence type="ECO:0000256" key="5">
    <source>
        <dbReference type="ARBA" id="ARBA00023242"/>
    </source>
</evidence>
<protein>
    <submittedName>
        <fullName evidence="8">Zinc finger BED domain-containing protein 4</fullName>
    </submittedName>
</protein>
<keyword evidence="2" id="KW-0479">Metal-binding</keyword>